<dbReference type="AlphaFoldDB" id="A0A1F7RA19"/>
<dbReference type="InterPro" id="IPR050407">
    <property type="entry name" value="Geranylgeranyl_reductase"/>
</dbReference>
<gene>
    <name evidence="2" type="ORF">A2042_04745</name>
</gene>
<dbReference type="EMBL" id="MGDB01000148">
    <property type="protein sequence ID" value="OGL38399.1"/>
    <property type="molecule type" value="Genomic_DNA"/>
</dbReference>
<evidence type="ECO:0000313" key="3">
    <source>
        <dbReference type="Proteomes" id="UP000178526"/>
    </source>
</evidence>
<dbReference type="Pfam" id="PF01494">
    <property type="entry name" value="FAD_binding_3"/>
    <property type="match status" value="1"/>
</dbReference>
<comment type="caution">
    <text evidence="2">The sequence shown here is derived from an EMBL/GenBank/DDBJ whole genome shotgun (WGS) entry which is preliminary data.</text>
</comment>
<dbReference type="GO" id="GO:0071949">
    <property type="term" value="F:FAD binding"/>
    <property type="evidence" value="ECO:0007669"/>
    <property type="project" value="InterPro"/>
</dbReference>
<name>A0A1F7RA19_9BACT</name>
<proteinExistence type="predicted"/>
<evidence type="ECO:0000259" key="1">
    <source>
        <dbReference type="Pfam" id="PF01494"/>
    </source>
</evidence>
<evidence type="ECO:0000313" key="2">
    <source>
        <dbReference type="EMBL" id="OGL38399.1"/>
    </source>
</evidence>
<dbReference type="PANTHER" id="PTHR42685:SF18">
    <property type="entry name" value="DIGERANYLGERANYLGLYCEROPHOSPHOLIPID REDUCTASE"/>
    <property type="match status" value="1"/>
</dbReference>
<dbReference type="Proteomes" id="UP000178526">
    <property type="component" value="Unassembled WGS sequence"/>
</dbReference>
<sequence length="442" mass="49322">MKCDVAVVGGGPSGLSIAKELSRKGLDVIVVDRKANVDDISPGIMEMLSLQPNKIEVTEDKVIFKESGFELDRKRAVKNEIFGFACYSPGYNRLAMVSKFPTNFAIDYKYWIKKLEEEALASGAKILHKIEAVGLIPAKEGFAGIRCVDEKGMEFEIHALFTIGADGIRSKVARLAGFKKERWGIHRIIGRRTKNFDPSLTETGEGFNPQHHNMYLGSRFVGPSTLGITAYLGKSEGYIINVVQTNNLSEVPAVSPKDSLNKFISFLKNHPPCSRAYCKASDGGPFAYLLPIDSPVPKPFEKKGIFLIGDAAFTIETQWTGAMAVAAKAAECIKNVLDNEKNSVEIFSDYEQWWGRFVRNAKRQYDFTTLMHSFSDEELDEFFGFFSEDITIDHLDGTDDEFGSPNEFIIRVNEKLLKVNPAEVRSPKIKMVVTMIQKQAGR</sequence>
<dbReference type="PANTHER" id="PTHR42685">
    <property type="entry name" value="GERANYLGERANYL DIPHOSPHATE REDUCTASE"/>
    <property type="match status" value="1"/>
</dbReference>
<accession>A0A1F7RA19</accession>
<dbReference type="PRINTS" id="PR00420">
    <property type="entry name" value="RNGMNOXGNASE"/>
</dbReference>
<dbReference type="InterPro" id="IPR036188">
    <property type="entry name" value="FAD/NAD-bd_sf"/>
</dbReference>
<protein>
    <recommendedName>
        <fullName evidence="1">FAD-binding domain-containing protein</fullName>
    </recommendedName>
</protein>
<dbReference type="Gene3D" id="3.50.50.60">
    <property type="entry name" value="FAD/NAD(P)-binding domain"/>
    <property type="match status" value="1"/>
</dbReference>
<dbReference type="InterPro" id="IPR002938">
    <property type="entry name" value="FAD-bd"/>
</dbReference>
<organism evidence="2 3">
    <name type="scientific">Candidatus Schekmanbacteria bacterium GWA2_38_11</name>
    <dbReference type="NCBI Taxonomy" id="1817876"/>
    <lineage>
        <taxon>Bacteria</taxon>
        <taxon>Candidatus Schekmaniibacteriota</taxon>
    </lineage>
</organism>
<dbReference type="SUPFAM" id="SSF51905">
    <property type="entry name" value="FAD/NAD(P)-binding domain"/>
    <property type="match status" value="1"/>
</dbReference>
<reference evidence="2 3" key="1">
    <citation type="journal article" date="2016" name="Nat. Commun.">
        <title>Thousands of microbial genomes shed light on interconnected biogeochemical processes in an aquifer system.</title>
        <authorList>
            <person name="Anantharaman K."/>
            <person name="Brown C.T."/>
            <person name="Hug L.A."/>
            <person name="Sharon I."/>
            <person name="Castelle C.J."/>
            <person name="Probst A.J."/>
            <person name="Thomas B.C."/>
            <person name="Singh A."/>
            <person name="Wilkins M.J."/>
            <person name="Karaoz U."/>
            <person name="Brodie E.L."/>
            <person name="Williams K.H."/>
            <person name="Hubbard S.S."/>
            <person name="Banfield J.F."/>
        </authorList>
    </citation>
    <scope>NUCLEOTIDE SEQUENCE [LARGE SCALE GENOMIC DNA]</scope>
</reference>
<feature type="domain" description="FAD-binding" evidence="1">
    <location>
        <begin position="2"/>
        <end position="180"/>
    </location>
</feature>